<reference evidence="1 2" key="1">
    <citation type="journal article" date="2014" name="PLoS Genet.">
        <title>Phylogenetically driven sequencing of extremely halophilic archaea reveals strategies for static and dynamic osmo-response.</title>
        <authorList>
            <person name="Becker E.A."/>
            <person name="Seitzer P.M."/>
            <person name="Tritt A."/>
            <person name="Larsen D."/>
            <person name="Krusor M."/>
            <person name="Yao A.I."/>
            <person name="Wu D."/>
            <person name="Madern D."/>
            <person name="Eisen J.A."/>
            <person name="Darling A.E."/>
            <person name="Facciotti M.T."/>
        </authorList>
    </citation>
    <scope>NUCLEOTIDE SEQUENCE [LARGE SCALE GENOMIC DNA]</scope>
    <source>
        <strain evidence="1 2">DSM 1137</strain>
    </source>
</reference>
<dbReference type="Gene3D" id="3.30.590.20">
    <property type="match status" value="1"/>
</dbReference>
<name>M0DPC1_9EURY</name>
<dbReference type="InterPro" id="IPR006336">
    <property type="entry name" value="GCS2"/>
</dbReference>
<dbReference type="SUPFAM" id="SSF55931">
    <property type="entry name" value="Glutamine synthetase/guanido kinase"/>
    <property type="match status" value="1"/>
</dbReference>
<dbReference type="InterPro" id="IPR014746">
    <property type="entry name" value="Gln_synth/guanido_kin_cat_dom"/>
</dbReference>
<evidence type="ECO:0000313" key="2">
    <source>
        <dbReference type="Proteomes" id="UP000011514"/>
    </source>
</evidence>
<dbReference type="PANTHER" id="PTHR36510:SF3">
    <property type="entry name" value="CONSERVED PROTEIN"/>
    <property type="match status" value="1"/>
</dbReference>
<dbReference type="EMBL" id="AOJE01000067">
    <property type="protein sequence ID" value="ELZ36688.1"/>
    <property type="molecule type" value="Genomic_DNA"/>
</dbReference>
<sequence>MVLVALGVVVLVALGVVVLVALGVVVLAASPTTSGHREQVGDEPDRLDVGGLGRQALRPVGERCELHARSRRSLGKSAAIRVGPGADGPRADRSHAADRAQAFLLGAVVDRPMSTESALADGVREALAVDSEEFDARAEEEAEVVKQALRDGAFDNHQSIVGFEYEFYAVADGRWSEESRAGEYALMRVPRRLLELMGFEKELGLHNAEMSTSPQPLSDHGLRAQLAEVRARLDAAENTAGVEGMRLVSDGLWTIPPAGETAREYLTDSVDVDGVTVAVNMSDAVRYHAMANAGDDEALGTAVEAPGVSLPADTVMPESLITSIQPHYQVAQAETLPRHFRYALRIAGPLLALGVNSPLFPPDLYDDDWDGERVLAEGATENRIHVFESVLNARTDRGKVRFPREFHDVETAVDRIAADETLIPMPEPDGTDRFDDEFATFRTKHGSYWRWVRPVFEGASRSSANARIEFRPIPGQPTVRDSIAFQGAFAGLMQALPQREHPVIGLDWETARDNFYAAVADGLDAEIEWIGLDGERTTDVDALYADLLDHAEAGLRTAGCPEEEAAAWLAPLRWRVANRTTPASWKRDRVRERLDAGDDFETAVHDTQREYIDRQAETLIEGGFSAWTNGD</sequence>
<proteinExistence type="predicted"/>
<dbReference type="Proteomes" id="UP000011514">
    <property type="component" value="Unassembled WGS sequence"/>
</dbReference>
<dbReference type="AlphaFoldDB" id="M0DPC1"/>
<evidence type="ECO:0000313" key="1">
    <source>
        <dbReference type="EMBL" id="ELZ36688.1"/>
    </source>
</evidence>
<dbReference type="eggNOG" id="arCOG04732">
    <property type="taxonomic scope" value="Archaea"/>
</dbReference>
<comment type="caution">
    <text evidence="1">The sequence shown here is derived from an EMBL/GenBank/DDBJ whole genome shotgun (WGS) entry which is preliminary data.</text>
</comment>
<dbReference type="GO" id="GO:0016879">
    <property type="term" value="F:ligase activity, forming carbon-nitrogen bonds"/>
    <property type="evidence" value="ECO:0007669"/>
    <property type="project" value="TreeGrafter"/>
</dbReference>
<gene>
    <name evidence="1" type="ORF">C471_13938</name>
</gene>
<dbReference type="STRING" id="1227484.C471_13938"/>
<keyword evidence="2" id="KW-1185">Reference proteome</keyword>
<protein>
    <submittedName>
        <fullName evidence="1">Uncharacterized protein</fullName>
    </submittedName>
</protein>
<dbReference type="PANTHER" id="PTHR36510">
    <property type="entry name" value="GLUTAMATE--CYSTEINE LIGASE 2-RELATED"/>
    <property type="match status" value="1"/>
</dbReference>
<dbReference type="PATRIC" id="fig|1227484.4.peg.2741"/>
<organism evidence="1 2">
    <name type="scientific">Halorubrum saccharovorum DSM 1137</name>
    <dbReference type="NCBI Taxonomy" id="1227484"/>
    <lineage>
        <taxon>Archaea</taxon>
        <taxon>Methanobacteriati</taxon>
        <taxon>Methanobacteriota</taxon>
        <taxon>Stenosarchaea group</taxon>
        <taxon>Halobacteria</taxon>
        <taxon>Halobacteriales</taxon>
        <taxon>Haloferacaceae</taxon>
        <taxon>Halorubrum</taxon>
    </lineage>
</organism>
<dbReference type="InterPro" id="IPR050141">
    <property type="entry name" value="GCL_type2/YbdK_subfam"/>
</dbReference>
<accession>M0DPC1</accession>
<dbReference type="Pfam" id="PF04107">
    <property type="entry name" value="GCS2"/>
    <property type="match status" value="1"/>
</dbReference>